<evidence type="ECO:0000313" key="2">
    <source>
        <dbReference type="Proteomes" id="UP001153269"/>
    </source>
</evidence>
<reference evidence="1" key="1">
    <citation type="submission" date="2020-03" db="EMBL/GenBank/DDBJ databases">
        <authorList>
            <person name="Weist P."/>
        </authorList>
    </citation>
    <scope>NUCLEOTIDE SEQUENCE</scope>
</reference>
<sequence>MPLCSNIFECRSEADKDFMAIASPRKGVVELQEGWAGPLSGAAGGDEVSLSMSELLRAATYATTSRFATRNLARRGISLQLAPYSNSAQDSLRIHNHSY</sequence>
<comment type="caution">
    <text evidence="1">The sequence shown here is derived from an EMBL/GenBank/DDBJ whole genome shotgun (WGS) entry which is preliminary data.</text>
</comment>
<dbReference type="EMBL" id="CADEAL010004291">
    <property type="protein sequence ID" value="CAB1456248.1"/>
    <property type="molecule type" value="Genomic_DNA"/>
</dbReference>
<name>A0A9N7VW21_PLEPL</name>
<gene>
    <name evidence="1" type="ORF">PLEPLA_LOCUS44030</name>
</gene>
<evidence type="ECO:0000313" key="1">
    <source>
        <dbReference type="EMBL" id="CAB1456248.1"/>
    </source>
</evidence>
<proteinExistence type="predicted"/>
<dbReference type="Proteomes" id="UP001153269">
    <property type="component" value="Unassembled WGS sequence"/>
</dbReference>
<keyword evidence="2" id="KW-1185">Reference proteome</keyword>
<protein>
    <submittedName>
        <fullName evidence="1">Uncharacterized protein</fullName>
    </submittedName>
</protein>
<dbReference type="AlphaFoldDB" id="A0A9N7VW21"/>
<accession>A0A9N7VW21</accession>
<organism evidence="1 2">
    <name type="scientific">Pleuronectes platessa</name>
    <name type="common">European plaice</name>
    <dbReference type="NCBI Taxonomy" id="8262"/>
    <lineage>
        <taxon>Eukaryota</taxon>
        <taxon>Metazoa</taxon>
        <taxon>Chordata</taxon>
        <taxon>Craniata</taxon>
        <taxon>Vertebrata</taxon>
        <taxon>Euteleostomi</taxon>
        <taxon>Actinopterygii</taxon>
        <taxon>Neopterygii</taxon>
        <taxon>Teleostei</taxon>
        <taxon>Neoteleostei</taxon>
        <taxon>Acanthomorphata</taxon>
        <taxon>Carangaria</taxon>
        <taxon>Pleuronectiformes</taxon>
        <taxon>Pleuronectoidei</taxon>
        <taxon>Pleuronectidae</taxon>
        <taxon>Pleuronectes</taxon>
    </lineage>
</organism>